<dbReference type="PANTHER" id="PTHR10334">
    <property type="entry name" value="CYSTEINE-RICH SECRETORY PROTEIN-RELATED"/>
    <property type="match status" value="1"/>
</dbReference>
<evidence type="ECO:0000256" key="1">
    <source>
        <dbReference type="ARBA" id="ARBA00009923"/>
    </source>
</evidence>
<dbReference type="FunFam" id="3.40.33.10:FF:000006">
    <property type="entry name" value="Putative pathogenesis-related protein 1"/>
    <property type="match status" value="1"/>
</dbReference>
<sequence>MASKFFLAICLVGILASLTPVCLAQNSNKDFLDAHNEARAAVGVGPMTWDDKLAAYALNYAKKRINDCAMEHSMGPYSENIAGGINSTTAVQGVNLWVDEKKFYDYKSNSCVGGECRHYTQVVWRDTVRVGCARVYCKTGGIFIICDYEPPGNNEGEHPY</sequence>
<dbReference type="OrthoDB" id="337038at2759"/>
<evidence type="ECO:0000313" key="8">
    <source>
        <dbReference type="Proteomes" id="UP000516437"/>
    </source>
</evidence>
<dbReference type="PROSITE" id="PS01009">
    <property type="entry name" value="CRISP_1"/>
    <property type="match status" value="1"/>
</dbReference>
<dbReference type="InterPro" id="IPR035940">
    <property type="entry name" value="CAP_sf"/>
</dbReference>
<dbReference type="InterPro" id="IPR018244">
    <property type="entry name" value="Allrgn_V5/Tpx1_CS"/>
</dbReference>
<evidence type="ECO:0000256" key="3">
    <source>
        <dbReference type="ARBA" id="ARBA00022821"/>
    </source>
</evidence>
<comment type="similarity">
    <text evidence="1">Belongs to the CRISP family.</text>
</comment>
<name>A0A6A1V912_9ROSI</name>
<comment type="caution">
    <text evidence="7">The sequence shown here is derived from an EMBL/GenBank/DDBJ whole genome shotgun (WGS) entry which is preliminary data.</text>
</comment>
<feature type="chain" id="PRO_5025624817" evidence="5">
    <location>
        <begin position="25"/>
        <end position="160"/>
    </location>
</feature>
<keyword evidence="2 5" id="KW-0732">Signal</keyword>
<dbReference type="Gene3D" id="3.40.33.10">
    <property type="entry name" value="CAP"/>
    <property type="match status" value="1"/>
</dbReference>
<keyword evidence="4" id="KW-1015">Disulfide bond</keyword>
<accession>A0A6A1V912</accession>
<feature type="domain" description="SCP" evidence="6">
    <location>
        <begin position="26"/>
        <end position="156"/>
    </location>
</feature>
<dbReference type="GO" id="GO:0098542">
    <property type="term" value="P:defense response to other organism"/>
    <property type="evidence" value="ECO:0007669"/>
    <property type="project" value="UniProtKB-ARBA"/>
</dbReference>
<evidence type="ECO:0000256" key="5">
    <source>
        <dbReference type="SAM" id="SignalP"/>
    </source>
</evidence>
<dbReference type="GO" id="GO:0005576">
    <property type="term" value="C:extracellular region"/>
    <property type="evidence" value="ECO:0007669"/>
    <property type="project" value="InterPro"/>
</dbReference>
<organism evidence="7 8">
    <name type="scientific">Morella rubra</name>
    <name type="common">Chinese bayberry</name>
    <dbReference type="NCBI Taxonomy" id="262757"/>
    <lineage>
        <taxon>Eukaryota</taxon>
        <taxon>Viridiplantae</taxon>
        <taxon>Streptophyta</taxon>
        <taxon>Embryophyta</taxon>
        <taxon>Tracheophyta</taxon>
        <taxon>Spermatophyta</taxon>
        <taxon>Magnoliopsida</taxon>
        <taxon>eudicotyledons</taxon>
        <taxon>Gunneridae</taxon>
        <taxon>Pentapetalae</taxon>
        <taxon>rosids</taxon>
        <taxon>fabids</taxon>
        <taxon>Fagales</taxon>
        <taxon>Myricaceae</taxon>
        <taxon>Morella</taxon>
    </lineage>
</organism>
<gene>
    <name evidence="7" type="ORF">CJ030_MR7G000159</name>
</gene>
<keyword evidence="8" id="KW-1185">Reference proteome</keyword>
<dbReference type="InterPro" id="IPR014044">
    <property type="entry name" value="CAP_dom"/>
</dbReference>
<dbReference type="InterPro" id="IPR001283">
    <property type="entry name" value="CRISP-related"/>
</dbReference>
<dbReference type="Proteomes" id="UP000516437">
    <property type="component" value="Chromosome 7"/>
</dbReference>
<evidence type="ECO:0000259" key="6">
    <source>
        <dbReference type="SMART" id="SM00198"/>
    </source>
</evidence>
<feature type="signal peptide" evidence="5">
    <location>
        <begin position="1"/>
        <end position="24"/>
    </location>
</feature>
<evidence type="ECO:0000256" key="4">
    <source>
        <dbReference type="ARBA" id="ARBA00023157"/>
    </source>
</evidence>
<keyword evidence="3" id="KW-0611">Plant defense</keyword>
<evidence type="ECO:0000256" key="2">
    <source>
        <dbReference type="ARBA" id="ARBA00022729"/>
    </source>
</evidence>
<dbReference type="AlphaFoldDB" id="A0A6A1V912"/>
<dbReference type="PRINTS" id="PR00837">
    <property type="entry name" value="V5TPXLIKE"/>
</dbReference>
<protein>
    <submittedName>
        <fullName evidence="7">Basic form of pathogenesis-related protein 1</fullName>
    </submittedName>
</protein>
<dbReference type="CDD" id="cd05381">
    <property type="entry name" value="CAP_PR-1"/>
    <property type="match status" value="1"/>
</dbReference>
<dbReference type="Pfam" id="PF00188">
    <property type="entry name" value="CAP"/>
    <property type="match status" value="1"/>
</dbReference>
<evidence type="ECO:0000313" key="7">
    <source>
        <dbReference type="EMBL" id="KAB1208287.1"/>
    </source>
</evidence>
<dbReference type="SMART" id="SM00198">
    <property type="entry name" value="SCP"/>
    <property type="match status" value="1"/>
</dbReference>
<proteinExistence type="inferred from homology"/>
<reference evidence="7 8" key="1">
    <citation type="journal article" date="2019" name="Plant Biotechnol. J.">
        <title>The red bayberry genome and genetic basis of sex determination.</title>
        <authorList>
            <person name="Jia H.M."/>
            <person name="Jia H.J."/>
            <person name="Cai Q.L."/>
            <person name="Wang Y."/>
            <person name="Zhao H.B."/>
            <person name="Yang W.F."/>
            <person name="Wang G.Y."/>
            <person name="Li Y.H."/>
            <person name="Zhan D.L."/>
            <person name="Shen Y.T."/>
            <person name="Niu Q.F."/>
            <person name="Chang L."/>
            <person name="Qiu J."/>
            <person name="Zhao L."/>
            <person name="Xie H.B."/>
            <person name="Fu W.Y."/>
            <person name="Jin J."/>
            <person name="Li X.W."/>
            <person name="Jiao Y."/>
            <person name="Zhou C.C."/>
            <person name="Tu T."/>
            <person name="Chai C.Y."/>
            <person name="Gao J.L."/>
            <person name="Fan L.J."/>
            <person name="van de Weg E."/>
            <person name="Wang J.Y."/>
            <person name="Gao Z.S."/>
        </authorList>
    </citation>
    <scope>NUCLEOTIDE SEQUENCE [LARGE SCALE GENOMIC DNA]</scope>
    <source>
        <tissue evidence="7">Leaves</tissue>
    </source>
</reference>
<dbReference type="EMBL" id="RXIC02000025">
    <property type="protein sequence ID" value="KAB1208287.1"/>
    <property type="molecule type" value="Genomic_DNA"/>
</dbReference>
<dbReference type="SUPFAM" id="SSF55797">
    <property type="entry name" value="PR-1-like"/>
    <property type="match status" value="1"/>
</dbReference>